<proteinExistence type="predicted"/>
<comment type="caution">
    <text evidence="3">The sequence shown here is derived from an EMBL/GenBank/DDBJ whole genome shotgun (WGS) entry which is preliminary data.</text>
</comment>
<evidence type="ECO:0000313" key="3">
    <source>
        <dbReference type="EMBL" id="KAE9445333.1"/>
    </source>
</evidence>
<dbReference type="SUPFAM" id="SSF50249">
    <property type="entry name" value="Nucleic acid-binding proteins"/>
    <property type="match status" value="1"/>
</dbReference>
<gene>
    <name evidence="3" type="ORF">C3L33_22770</name>
</gene>
<keyword evidence="1" id="KW-0396">Initiation factor</keyword>
<organism evidence="3">
    <name type="scientific">Rhododendron williamsianum</name>
    <dbReference type="NCBI Taxonomy" id="262921"/>
    <lineage>
        <taxon>Eukaryota</taxon>
        <taxon>Viridiplantae</taxon>
        <taxon>Streptophyta</taxon>
        <taxon>Embryophyta</taxon>
        <taxon>Tracheophyta</taxon>
        <taxon>Spermatophyta</taxon>
        <taxon>Magnoliopsida</taxon>
        <taxon>eudicotyledons</taxon>
        <taxon>Gunneridae</taxon>
        <taxon>Pentapetalae</taxon>
        <taxon>asterids</taxon>
        <taxon>Ericales</taxon>
        <taxon>Ericaceae</taxon>
        <taxon>Ericoideae</taxon>
        <taxon>Rhodoreae</taxon>
        <taxon>Rhododendron</taxon>
    </lineage>
</organism>
<evidence type="ECO:0000259" key="2">
    <source>
        <dbReference type="PROSITE" id="PS50832"/>
    </source>
</evidence>
<dbReference type="InterPro" id="IPR006196">
    <property type="entry name" value="RNA-binding_domain_S1_IF1"/>
</dbReference>
<accession>A0A6A4K9J3</accession>
<dbReference type="Gene3D" id="2.40.50.140">
    <property type="entry name" value="Nucleic acid-binding proteins"/>
    <property type="match status" value="1"/>
</dbReference>
<dbReference type="GO" id="GO:0003723">
    <property type="term" value="F:RNA binding"/>
    <property type="evidence" value="ECO:0007669"/>
    <property type="project" value="InterPro"/>
</dbReference>
<feature type="non-terminal residue" evidence="3">
    <location>
        <position position="1"/>
    </location>
</feature>
<reference evidence="3" key="1">
    <citation type="journal article" date="2019" name="Genome Biol. Evol.">
        <title>The Rhododendron genome and chromosomal organization provide insight into shared whole-genome duplications across the heath family (Ericaceae).</title>
        <authorList>
            <person name="Soza V.L."/>
            <person name="Lindsley D."/>
            <person name="Waalkes A."/>
            <person name="Ramage E."/>
            <person name="Patwardhan R.P."/>
            <person name="Burton J.N."/>
            <person name="Adey A."/>
            <person name="Kumar A."/>
            <person name="Qiu R."/>
            <person name="Shendure J."/>
            <person name="Hall B."/>
        </authorList>
    </citation>
    <scope>NUCLEOTIDE SEQUENCE</scope>
    <source>
        <strain evidence="3">RSF 1966-606</strain>
    </source>
</reference>
<dbReference type="InterPro" id="IPR012340">
    <property type="entry name" value="NA-bd_OB-fold"/>
</dbReference>
<feature type="domain" description="S1-like" evidence="2">
    <location>
        <begin position="21"/>
        <end position="73"/>
    </location>
</feature>
<dbReference type="OrthoDB" id="274995at2759"/>
<dbReference type="GO" id="GO:0003743">
    <property type="term" value="F:translation initiation factor activity"/>
    <property type="evidence" value="ECO:0007669"/>
    <property type="project" value="UniProtKB-UniRule"/>
</dbReference>
<dbReference type="PANTHER" id="PTHR21668">
    <property type="entry name" value="EIF-1A"/>
    <property type="match status" value="1"/>
</dbReference>
<dbReference type="PROSITE" id="PS50832">
    <property type="entry name" value="S1_IF1_TYPE"/>
    <property type="match status" value="1"/>
</dbReference>
<protein>
    <recommendedName>
        <fullName evidence="2">S1-like domain-containing protein</fullName>
    </recommendedName>
</protein>
<keyword evidence="1" id="KW-0648">Protein biosynthesis</keyword>
<name>A0A6A4K9J3_9ERIC</name>
<dbReference type="InterPro" id="IPR001253">
    <property type="entry name" value="TIF_eIF-1A"/>
</dbReference>
<sequence length="85" mass="9927">MPTRLGLCHGTGDKNEANDEKRELVAFKEDDQEYTQVLRMLRNCRFEAMCIEGTKCLCHIMGEDAQKGLDRCWRHHPHRPEGLTR</sequence>
<dbReference type="AlphaFoldDB" id="A0A6A4K9J3"/>
<evidence type="ECO:0000256" key="1">
    <source>
        <dbReference type="PROSITE-ProRule" id="PRU00181"/>
    </source>
</evidence>
<dbReference type="EMBL" id="QEFC01004242">
    <property type="protein sequence ID" value="KAE9445333.1"/>
    <property type="molecule type" value="Genomic_DNA"/>
</dbReference>